<proteinExistence type="predicted"/>
<sequence length="241" mass="26725">MKRIAAFRFGIFAKLMVLLTVPTVLVLFGLLYSVNDSAKEALIAQKSNDQTMYIERTGQYLDLYLQNIRNVLLSVSQHPVFSKPSSTEEISQVLRNYSQNNQGLINYLFVETQNGQIYSSSPVLYDIIGHPEIGHLFKIANENPGVFRGAALIILRCPPNRPSPSSCRSRMPSATTSWRSPPSSILSNCRGSWAVSCTIRLKAMRFSIRSGISSRRRATSSPSGPSAPSRWRHLPLSCCGG</sequence>
<organism evidence="3 4">
    <name type="scientific">Gordoniibacillus kamchatkensis</name>
    <dbReference type="NCBI Taxonomy" id="1590651"/>
    <lineage>
        <taxon>Bacteria</taxon>
        <taxon>Bacillati</taxon>
        <taxon>Bacillota</taxon>
        <taxon>Bacilli</taxon>
        <taxon>Bacillales</taxon>
        <taxon>Paenibacillaceae</taxon>
        <taxon>Gordoniibacillus</taxon>
    </lineage>
</organism>
<protein>
    <recommendedName>
        <fullName evidence="5">Single cache domain-containing protein</fullName>
    </recommendedName>
</protein>
<reference evidence="3 4" key="1">
    <citation type="submission" date="2014-12" db="EMBL/GenBank/DDBJ databases">
        <title>Draft genome sequence of Paenibacillus kamchatkensis strain B-2647.</title>
        <authorList>
            <person name="Karlyshev A.V."/>
            <person name="Kudryashova E.B."/>
        </authorList>
    </citation>
    <scope>NUCLEOTIDE SEQUENCE [LARGE SCALE GENOMIC DNA]</scope>
    <source>
        <strain evidence="3 4">VKM B-2647</strain>
    </source>
</reference>
<evidence type="ECO:0000256" key="2">
    <source>
        <dbReference type="SAM" id="Phobius"/>
    </source>
</evidence>
<dbReference type="Proteomes" id="UP000031967">
    <property type="component" value="Unassembled WGS sequence"/>
</dbReference>
<feature type="transmembrane region" description="Helical" evidence="2">
    <location>
        <begin position="12"/>
        <end position="32"/>
    </location>
</feature>
<evidence type="ECO:0000256" key="1">
    <source>
        <dbReference type="SAM" id="MobiDB-lite"/>
    </source>
</evidence>
<dbReference type="RefSeq" id="WP_041047939.1">
    <property type="nucleotide sequence ID" value="NZ_JXAK01000019.1"/>
</dbReference>
<feature type="compositionally biased region" description="Low complexity" evidence="1">
    <location>
        <begin position="214"/>
        <end position="229"/>
    </location>
</feature>
<keyword evidence="2" id="KW-0472">Membrane</keyword>
<evidence type="ECO:0000313" key="3">
    <source>
        <dbReference type="EMBL" id="KIL40606.1"/>
    </source>
</evidence>
<feature type="region of interest" description="Disordered" evidence="1">
    <location>
        <begin position="214"/>
        <end position="241"/>
    </location>
</feature>
<gene>
    <name evidence="3" type="ORF">SD70_12790</name>
</gene>
<dbReference type="EMBL" id="JXAK01000019">
    <property type="protein sequence ID" value="KIL40606.1"/>
    <property type="molecule type" value="Genomic_DNA"/>
</dbReference>
<name>A0ABR5AHU5_9BACL</name>
<accession>A0ABR5AHU5</accession>
<keyword evidence="2" id="KW-1133">Transmembrane helix</keyword>
<keyword evidence="2" id="KW-0812">Transmembrane</keyword>
<comment type="caution">
    <text evidence="3">The sequence shown here is derived from an EMBL/GenBank/DDBJ whole genome shotgun (WGS) entry which is preliminary data.</text>
</comment>
<evidence type="ECO:0000313" key="4">
    <source>
        <dbReference type="Proteomes" id="UP000031967"/>
    </source>
</evidence>
<evidence type="ECO:0008006" key="5">
    <source>
        <dbReference type="Google" id="ProtNLM"/>
    </source>
</evidence>
<keyword evidence="4" id="KW-1185">Reference proteome</keyword>